<organism evidence="1 2">
    <name type="scientific">Kiloniella antarctica</name>
    <dbReference type="NCBI Taxonomy" id="1550907"/>
    <lineage>
        <taxon>Bacteria</taxon>
        <taxon>Pseudomonadati</taxon>
        <taxon>Pseudomonadota</taxon>
        <taxon>Alphaproteobacteria</taxon>
        <taxon>Rhodospirillales</taxon>
        <taxon>Kiloniellaceae</taxon>
        <taxon>Kiloniella</taxon>
    </lineage>
</organism>
<evidence type="ECO:0008006" key="3">
    <source>
        <dbReference type="Google" id="ProtNLM"/>
    </source>
</evidence>
<protein>
    <recommendedName>
        <fullName evidence="3">Lipoprotein</fullName>
    </recommendedName>
</protein>
<sequence length="125" mass="13962">MEICKFGYLFLPLLLVISGCDEEHNNYDFKMISITKSNIGIKNQGLKDIQGCDILINGSKGFRHEPGKSAFAAGESRMFSLTRFYSTGHRQFDRRVDQIGAISVSCSRPKISVQVFDSSGNLTNF</sequence>
<dbReference type="EMBL" id="JBHUII010000003">
    <property type="protein sequence ID" value="MFD2205209.1"/>
    <property type="molecule type" value="Genomic_DNA"/>
</dbReference>
<proteinExistence type="predicted"/>
<name>A0ABW5BI36_9PROT</name>
<dbReference type="Proteomes" id="UP001597294">
    <property type="component" value="Unassembled WGS sequence"/>
</dbReference>
<reference evidence="2" key="1">
    <citation type="journal article" date="2019" name="Int. J. Syst. Evol. Microbiol.">
        <title>The Global Catalogue of Microorganisms (GCM) 10K type strain sequencing project: providing services to taxonomists for standard genome sequencing and annotation.</title>
        <authorList>
            <consortium name="The Broad Institute Genomics Platform"/>
            <consortium name="The Broad Institute Genome Sequencing Center for Infectious Disease"/>
            <person name="Wu L."/>
            <person name="Ma J."/>
        </authorList>
    </citation>
    <scope>NUCLEOTIDE SEQUENCE [LARGE SCALE GENOMIC DNA]</scope>
    <source>
        <strain evidence="2">CGMCC 4.7192</strain>
    </source>
</reference>
<evidence type="ECO:0000313" key="2">
    <source>
        <dbReference type="Proteomes" id="UP001597294"/>
    </source>
</evidence>
<gene>
    <name evidence="1" type="ORF">ACFSKO_06295</name>
</gene>
<dbReference type="RefSeq" id="WP_380249596.1">
    <property type="nucleotide sequence ID" value="NZ_JBHUII010000003.1"/>
</dbReference>
<keyword evidence="2" id="KW-1185">Reference proteome</keyword>
<comment type="caution">
    <text evidence="1">The sequence shown here is derived from an EMBL/GenBank/DDBJ whole genome shotgun (WGS) entry which is preliminary data.</text>
</comment>
<accession>A0ABW5BI36</accession>
<evidence type="ECO:0000313" key="1">
    <source>
        <dbReference type="EMBL" id="MFD2205209.1"/>
    </source>
</evidence>
<dbReference type="PROSITE" id="PS51257">
    <property type="entry name" value="PROKAR_LIPOPROTEIN"/>
    <property type="match status" value="1"/>
</dbReference>